<feature type="transmembrane region" description="Helical" evidence="8">
    <location>
        <begin position="540"/>
        <end position="558"/>
    </location>
</feature>
<keyword evidence="4 8" id="KW-1133">Transmembrane helix</keyword>
<dbReference type="PANTHER" id="PTHR34390">
    <property type="entry name" value="UPF0442 PROTEIN YJJB-RELATED"/>
    <property type="match status" value="1"/>
</dbReference>
<keyword evidence="5 8" id="KW-0472">Membrane</keyword>
<feature type="transmembrane region" description="Helical" evidence="8">
    <location>
        <begin position="622"/>
        <end position="649"/>
    </location>
</feature>
<feature type="region of interest" description="Disordered" evidence="7">
    <location>
        <begin position="141"/>
        <end position="172"/>
    </location>
</feature>
<dbReference type="PANTHER" id="PTHR34390:SF2">
    <property type="entry name" value="SUCCINATE TRANSPORTER SUBUNIT YJJP-RELATED"/>
    <property type="match status" value="1"/>
</dbReference>
<comment type="similarity">
    <text evidence="6">Belongs to the ThrE exporter (TC 2.A.79) family.</text>
</comment>
<feature type="transmembrane region" description="Helical" evidence="8">
    <location>
        <begin position="515"/>
        <end position="533"/>
    </location>
</feature>
<evidence type="ECO:0000256" key="3">
    <source>
        <dbReference type="ARBA" id="ARBA00022692"/>
    </source>
</evidence>
<feature type="domain" description="Threonine/Serine exporter ThrE" evidence="10">
    <location>
        <begin position="521"/>
        <end position="644"/>
    </location>
</feature>
<dbReference type="GO" id="GO:0015744">
    <property type="term" value="P:succinate transport"/>
    <property type="evidence" value="ECO:0007669"/>
    <property type="project" value="TreeGrafter"/>
</dbReference>
<dbReference type="InterPro" id="IPR050539">
    <property type="entry name" value="ThrE_Dicarb/AminoAcid_Exp"/>
</dbReference>
<evidence type="ECO:0000256" key="5">
    <source>
        <dbReference type="ARBA" id="ARBA00023136"/>
    </source>
</evidence>
<evidence type="ECO:0000259" key="10">
    <source>
        <dbReference type="Pfam" id="PF12821"/>
    </source>
</evidence>
<reference evidence="11 12" key="1">
    <citation type="submission" date="2018-12" db="EMBL/GenBank/DDBJ databases">
        <authorList>
            <consortium name="Pathogen Informatics"/>
        </authorList>
    </citation>
    <scope>NUCLEOTIDE SEQUENCE [LARGE SCALE GENOMIC DNA]</scope>
    <source>
        <strain evidence="11 12">NCTC10207</strain>
    </source>
</reference>
<comment type="subcellular location">
    <subcellularLocation>
        <location evidence="1">Cell membrane</location>
        <topology evidence="1">Multi-pass membrane protein</topology>
    </subcellularLocation>
</comment>
<evidence type="ECO:0000313" key="12">
    <source>
        <dbReference type="Proteomes" id="UP000282386"/>
    </source>
</evidence>
<evidence type="ECO:0000256" key="1">
    <source>
        <dbReference type="ARBA" id="ARBA00004651"/>
    </source>
</evidence>
<dbReference type="Proteomes" id="UP000282386">
    <property type="component" value="Chromosome"/>
</dbReference>
<dbReference type="InterPro" id="IPR010619">
    <property type="entry name" value="ThrE-like_N"/>
</dbReference>
<evidence type="ECO:0000256" key="6">
    <source>
        <dbReference type="ARBA" id="ARBA00034125"/>
    </source>
</evidence>
<protein>
    <submittedName>
        <fullName evidence="11">Uncharacterized conserved protein</fullName>
    </submittedName>
</protein>
<feature type="transmembrane region" description="Helical" evidence="8">
    <location>
        <begin position="377"/>
        <end position="397"/>
    </location>
</feature>
<sequence length="665" mass="71567">MADERNRPTDDGSEPHDNPHTTPRPTRYEPHAHPMPAVSLNQVNDAQLRDALAHSSRSSRKALYEVAQAHGVETSTEQTQLLPVDEAGMPTVSIDDELVPEPMPGETTPESSEVAAAYQPSRPVPMTGMIPRVPNSQAAQRFGGVDPEPPEGYASPKSEPTTTLPTVRRGGGGRWGVRTLRSFVRPGAEGPALRGSARIAQRQFALKSRKEEQAAREAFRREKEHARDTLNYTLRLAEAMFHYGADAMDVDSAIIAVSSAFGLDSVEVDITNQSVTINYTSDPDTYMESRIMKRVGLDERFTHTLVRVVRSSTENYEALASIYELIHEITAGGITLEVADLRLSEITHRPKPYPLAVIWLANIFGASTLTVALGGGWATAVAAGIIFTPVYLLIQWLRKIGMPAFFRMAASAGLMTFLAILLGGEGSMLHRPDTPLSAPLVVAAGLIMFLPTSRLVSAVQDAINGFPITSAGRFVSTGMSFLGLVIGIASAVSALAVFGGPTIDIEQTKFVPSDTATFAVFMLAATAAFAVAAHTKVAKIGWLLMITTAGLITYYGYWVLTGESTGRSNTALAAFVIGLFSTYMAYRLHAPQAIFSIPALTFLLPGLEFFRGMYLLTVDTNVVFGLSSMVTAVSVVIAMAAGTAAGNYLMQYLLQRFAPTTGETD</sequence>
<feature type="transmembrane region" description="Helical" evidence="8">
    <location>
        <begin position="436"/>
        <end position="457"/>
    </location>
</feature>
<organism evidence="11 12">
    <name type="scientific">Rothia aeria</name>
    <dbReference type="NCBI Taxonomy" id="172042"/>
    <lineage>
        <taxon>Bacteria</taxon>
        <taxon>Bacillati</taxon>
        <taxon>Actinomycetota</taxon>
        <taxon>Actinomycetes</taxon>
        <taxon>Micrococcales</taxon>
        <taxon>Micrococcaceae</taxon>
        <taxon>Rothia</taxon>
    </lineage>
</organism>
<feature type="transmembrane region" description="Helical" evidence="8">
    <location>
        <begin position="404"/>
        <end position="424"/>
    </location>
</feature>
<evidence type="ECO:0000256" key="7">
    <source>
        <dbReference type="SAM" id="MobiDB-lite"/>
    </source>
</evidence>
<feature type="region of interest" description="Disordered" evidence="7">
    <location>
        <begin position="1"/>
        <end position="40"/>
    </location>
</feature>
<feature type="domain" description="Threonine/serine exporter-like N-terminal" evidence="9">
    <location>
        <begin position="232"/>
        <end position="493"/>
    </location>
</feature>
<evidence type="ECO:0000256" key="4">
    <source>
        <dbReference type="ARBA" id="ARBA00022989"/>
    </source>
</evidence>
<dbReference type="GO" id="GO:0005886">
    <property type="term" value="C:plasma membrane"/>
    <property type="evidence" value="ECO:0007669"/>
    <property type="project" value="UniProtKB-SubCell"/>
</dbReference>
<keyword evidence="2" id="KW-1003">Cell membrane</keyword>
<evidence type="ECO:0000256" key="2">
    <source>
        <dbReference type="ARBA" id="ARBA00022475"/>
    </source>
</evidence>
<accession>A0A7Z9D7W4</accession>
<dbReference type="Pfam" id="PF06738">
    <property type="entry name" value="ThrE"/>
    <property type="match status" value="1"/>
</dbReference>
<dbReference type="RefSeq" id="WP_126500610.1">
    <property type="nucleotide sequence ID" value="NZ_LR134479.1"/>
</dbReference>
<name>A0A7Z9D7W4_9MICC</name>
<dbReference type="GO" id="GO:0022857">
    <property type="term" value="F:transmembrane transporter activity"/>
    <property type="evidence" value="ECO:0007669"/>
    <property type="project" value="InterPro"/>
</dbReference>
<feature type="compositionally biased region" description="Basic and acidic residues" evidence="7">
    <location>
        <begin position="1"/>
        <end position="19"/>
    </location>
</feature>
<dbReference type="EMBL" id="LR134479">
    <property type="protein sequence ID" value="VEI24498.1"/>
    <property type="molecule type" value="Genomic_DNA"/>
</dbReference>
<dbReference type="Pfam" id="PF12821">
    <property type="entry name" value="ThrE_2"/>
    <property type="match status" value="1"/>
</dbReference>
<feature type="transmembrane region" description="Helical" evidence="8">
    <location>
        <begin position="478"/>
        <end position="503"/>
    </location>
</feature>
<dbReference type="InterPro" id="IPR024528">
    <property type="entry name" value="ThrE_2"/>
</dbReference>
<keyword evidence="3 8" id="KW-0812">Transmembrane</keyword>
<evidence type="ECO:0000256" key="8">
    <source>
        <dbReference type="SAM" id="Phobius"/>
    </source>
</evidence>
<evidence type="ECO:0000259" key="9">
    <source>
        <dbReference type="Pfam" id="PF06738"/>
    </source>
</evidence>
<proteinExistence type="inferred from homology"/>
<evidence type="ECO:0000313" key="11">
    <source>
        <dbReference type="EMBL" id="VEI24498.1"/>
    </source>
</evidence>
<feature type="transmembrane region" description="Helical" evidence="8">
    <location>
        <begin position="593"/>
        <end position="616"/>
    </location>
</feature>
<dbReference type="AlphaFoldDB" id="A0A7Z9D7W4"/>
<gene>
    <name evidence="11" type="ORF">NCTC10207_02111</name>
</gene>